<organism evidence="2 3">
    <name type="scientific">Reticulomyxa filosa</name>
    <dbReference type="NCBI Taxonomy" id="46433"/>
    <lineage>
        <taxon>Eukaryota</taxon>
        <taxon>Sar</taxon>
        <taxon>Rhizaria</taxon>
        <taxon>Retaria</taxon>
        <taxon>Foraminifera</taxon>
        <taxon>Monothalamids</taxon>
        <taxon>Reticulomyxidae</taxon>
        <taxon>Reticulomyxa</taxon>
    </lineage>
</organism>
<dbReference type="Proteomes" id="UP000023152">
    <property type="component" value="Unassembled WGS sequence"/>
</dbReference>
<accession>X6LNE9</accession>
<dbReference type="EMBL" id="ASPP01034718">
    <property type="protein sequence ID" value="ETO02871.1"/>
    <property type="molecule type" value="Genomic_DNA"/>
</dbReference>
<proteinExistence type="predicted"/>
<evidence type="ECO:0000313" key="2">
    <source>
        <dbReference type="EMBL" id="ETO02871.1"/>
    </source>
</evidence>
<dbReference type="AlphaFoldDB" id="X6LNE9"/>
<feature type="compositionally biased region" description="Acidic residues" evidence="1">
    <location>
        <begin position="106"/>
        <end position="115"/>
    </location>
</feature>
<evidence type="ECO:0000256" key="1">
    <source>
        <dbReference type="SAM" id="MobiDB-lite"/>
    </source>
</evidence>
<keyword evidence="3" id="KW-1185">Reference proteome</keyword>
<evidence type="ECO:0000313" key="3">
    <source>
        <dbReference type="Proteomes" id="UP000023152"/>
    </source>
</evidence>
<sequence length="123" mass="14602">MYKRSDKSRNGQKDKMVMICNLSKEAKAEDLFGMEENEVLEYNSKQNMYQIHCETAEKACRFRWMQGLSFFDSNIAVIIEEDEEEKYKDQTQIESQEQEEKKADNNDYDDNDDEGKDNNNDNE</sequence>
<protein>
    <submittedName>
        <fullName evidence="2">PSP proline-rich domain-containing protein</fullName>
    </submittedName>
</protein>
<feature type="region of interest" description="Disordered" evidence="1">
    <location>
        <begin position="83"/>
        <end position="123"/>
    </location>
</feature>
<reference evidence="2 3" key="1">
    <citation type="journal article" date="2013" name="Curr. Biol.">
        <title>The Genome of the Foraminiferan Reticulomyxa filosa.</title>
        <authorList>
            <person name="Glockner G."/>
            <person name="Hulsmann N."/>
            <person name="Schleicher M."/>
            <person name="Noegel A.A."/>
            <person name="Eichinger L."/>
            <person name="Gallinger C."/>
            <person name="Pawlowski J."/>
            <person name="Sierra R."/>
            <person name="Euteneuer U."/>
            <person name="Pillet L."/>
            <person name="Moustafa A."/>
            <person name="Platzer M."/>
            <person name="Groth M."/>
            <person name="Szafranski K."/>
            <person name="Schliwa M."/>
        </authorList>
    </citation>
    <scope>NUCLEOTIDE SEQUENCE [LARGE SCALE GENOMIC DNA]</scope>
</reference>
<gene>
    <name evidence="2" type="ORF">RFI_34543</name>
</gene>
<comment type="caution">
    <text evidence="2">The sequence shown here is derived from an EMBL/GenBank/DDBJ whole genome shotgun (WGS) entry which is preliminary data.</text>
</comment>
<name>X6LNE9_RETFI</name>